<dbReference type="Gramene" id="TKW41281">
    <property type="protein sequence ID" value="TKW41281"/>
    <property type="gene ID" value="SEVIR_1G304566v2"/>
</dbReference>
<evidence type="ECO:0000313" key="1">
    <source>
        <dbReference type="EMBL" id="TKW41281.1"/>
    </source>
</evidence>
<dbReference type="GO" id="GO:0009734">
    <property type="term" value="P:auxin-activated signaling pathway"/>
    <property type="evidence" value="ECO:0007669"/>
    <property type="project" value="InterPro"/>
</dbReference>
<gene>
    <name evidence="1" type="ORF">SEVIR_1G304566v2</name>
</gene>
<dbReference type="GO" id="GO:0005634">
    <property type="term" value="C:nucleus"/>
    <property type="evidence" value="ECO:0007669"/>
    <property type="project" value="TreeGrafter"/>
</dbReference>
<organism evidence="1 2">
    <name type="scientific">Setaria viridis</name>
    <name type="common">Green bristlegrass</name>
    <name type="synonym">Setaria italica subsp. viridis</name>
    <dbReference type="NCBI Taxonomy" id="4556"/>
    <lineage>
        <taxon>Eukaryota</taxon>
        <taxon>Viridiplantae</taxon>
        <taxon>Streptophyta</taxon>
        <taxon>Embryophyta</taxon>
        <taxon>Tracheophyta</taxon>
        <taxon>Spermatophyta</taxon>
        <taxon>Magnoliopsida</taxon>
        <taxon>Liliopsida</taxon>
        <taxon>Poales</taxon>
        <taxon>Poaceae</taxon>
        <taxon>PACMAD clade</taxon>
        <taxon>Panicoideae</taxon>
        <taxon>Panicodae</taxon>
        <taxon>Paniceae</taxon>
        <taxon>Cenchrinae</taxon>
        <taxon>Setaria</taxon>
    </lineage>
</organism>
<dbReference type="InterPro" id="IPR044212">
    <property type="entry name" value="IBR5-like"/>
</dbReference>
<name>A0A4U6WEU9_SETVI</name>
<dbReference type="PANTHER" id="PTHR47244">
    <property type="entry name" value="PROTEIN-TYROSINE-PHOSPHATASE IBR5"/>
    <property type="match status" value="1"/>
</dbReference>
<dbReference type="AlphaFoldDB" id="A0A4U6WEU9"/>
<dbReference type="EMBL" id="CM016552">
    <property type="protein sequence ID" value="TKW41281.1"/>
    <property type="molecule type" value="Genomic_DNA"/>
</dbReference>
<proteinExistence type="predicted"/>
<reference evidence="1" key="1">
    <citation type="submission" date="2019-03" db="EMBL/GenBank/DDBJ databases">
        <title>WGS assembly of Setaria viridis.</title>
        <authorList>
            <person name="Huang P."/>
            <person name="Jenkins J."/>
            <person name="Grimwood J."/>
            <person name="Barry K."/>
            <person name="Healey A."/>
            <person name="Mamidi S."/>
            <person name="Sreedasyam A."/>
            <person name="Shu S."/>
            <person name="Feldman M."/>
            <person name="Wu J."/>
            <person name="Yu Y."/>
            <person name="Chen C."/>
            <person name="Johnson J."/>
            <person name="Rokhsar D."/>
            <person name="Baxter I."/>
            <person name="Schmutz J."/>
            <person name="Brutnell T."/>
            <person name="Kellogg E."/>
        </authorList>
    </citation>
    <scope>NUCLEOTIDE SEQUENCE [LARGE SCALE GENOMIC DNA]</scope>
</reference>
<dbReference type="GO" id="GO:0009738">
    <property type="term" value="P:abscisic acid-activated signaling pathway"/>
    <property type="evidence" value="ECO:0007669"/>
    <property type="project" value="InterPro"/>
</dbReference>
<sequence length="102" mass="11558">MRKRDRENTCGVCGPHHKYDEEGEVCGVCGHRWKPSEGEGTPARRVRLPHRGAQGLPLPQELRQRLPLRGHLDAQHLPHPQPLAAPGINFLHCTTSYHSFSW</sequence>
<dbReference type="PANTHER" id="PTHR47244:SF2">
    <property type="entry name" value="OS02G0720300 PROTEIN"/>
    <property type="match status" value="1"/>
</dbReference>
<protein>
    <submittedName>
        <fullName evidence="1">Uncharacterized protein</fullName>
    </submittedName>
</protein>
<dbReference type="GO" id="GO:0033549">
    <property type="term" value="F:MAP kinase phosphatase activity"/>
    <property type="evidence" value="ECO:0007669"/>
    <property type="project" value="InterPro"/>
</dbReference>
<evidence type="ECO:0000313" key="2">
    <source>
        <dbReference type="Proteomes" id="UP000298652"/>
    </source>
</evidence>
<accession>A0A4U6WEU9</accession>
<dbReference type="Proteomes" id="UP000298652">
    <property type="component" value="Chromosome 1"/>
</dbReference>
<keyword evidence="2" id="KW-1185">Reference proteome</keyword>